<evidence type="ECO:0000313" key="2">
    <source>
        <dbReference type="EMBL" id="GAV74448.1"/>
    </source>
</evidence>
<comment type="caution">
    <text evidence="2">The sequence shown here is derived from an EMBL/GenBank/DDBJ whole genome shotgun (WGS) entry which is preliminary data.</text>
</comment>
<proteinExistence type="predicted"/>
<gene>
    <name evidence="2" type="ORF">CFOL_v3_17928</name>
</gene>
<dbReference type="Proteomes" id="UP000187406">
    <property type="component" value="Unassembled WGS sequence"/>
</dbReference>
<dbReference type="EMBL" id="BDDD01001235">
    <property type="protein sequence ID" value="GAV74448.1"/>
    <property type="molecule type" value="Genomic_DNA"/>
</dbReference>
<dbReference type="OrthoDB" id="10531942at2759"/>
<feature type="region of interest" description="Disordered" evidence="1">
    <location>
        <begin position="1"/>
        <end position="24"/>
    </location>
</feature>
<reference evidence="3" key="1">
    <citation type="submission" date="2016-04" db="EMBL/GenBank/DDBJ databases">
        <title>Cephalotus genome sequencing.</title>
        <authorList>
            <person name="Fukushima K."/>
            <person name="Hasebe M."/>
            <person name="Fang X."/>
        </authorList>
    </citation>
    <scope>NUCLEOTIDE SEQUENCE [LARGE SCALE GENOMIC DNA]</scope>
    <source>
        <strain evidence="3">cv. St1</strain>
    </source>
</reference>
<organism evidence="2 3">
    <name type="scientific">Cephalotus follicularis</name>
    <name type="common">Albany pitcher plant</name>
    <dbReference type="NCBI Taxonomy" id="3775"/>
    <lineage>
        <taxon>Eukaryota</taxon>
        <taxon>Viridiplantae</taxon>
        <taxon>Streptophyta</taxon>
        <taxon>Embryophyta</taxon>
        <taxon>Tracheophyta</taxon>
        <taxon>Spermatophyta</taxon>
        <taxon>Magnoliopsida</taxon>
        <taxon>eudicotyledons</taxon>
        <taxon>Gunneridae</taxon>
        <taxon>Pentapetalae</taxon>
        <taxon>rosids</taxon>
        <taxon>fabids</taxon>
        <taxon>Oxalidales</taxon>
        <taxon>Cephalotaceae</taxon>
        <taxon>Cephalotus</taxon>
    </lineage>
</organism>
<evidence type="ECO:0000313" key="3">
    <source>
        <dbReference type="Proteomes" id="UP000187406"/>
    </source>
</evidence>
<keyword evidence="3" id="KW-1185">Reference proteome</keyword>
<dbReference type="STRING" id="3775.A0A1Q3C2Z6"/>
<dbReference type="InParanoid" id="A0A1Q3C2Z6"/>
<protein>
    <submittedName>
        <fullName evidence="2">Uncharacterized protein</fullName>
    </submittedName>
</protein>
<evidence type="ECO:0000256" key="1">
    <source>
        <dbReference type="SAM" id="MobiDB-lite"/>
    </source>
</evidence>
<sequence>MATRQQQWRQARRQQQDGNTKITEKRKPVFVKAEDLTPGTTGHTLIVKVLESNNRMAALPLNTSARPASLNALSVTTSPLSSSLLATTKLLYFKKAIEDMATGSLRCVVIAYRTYEAEKVPDNEEELSRWELSDDELVLLAITLVT</sequence>
<accession>A0A1Q3C2Z6</accession>
<name>A0A1Q3C2Z6_CEPFO</name>
<dbReference type="AlphaFoldDB" id="A0A1Q3C2Z6"/>